<evidence type="ECO:0000313" key="3">
    <source>
        <dbReference type="Proteomes" id="UP000078542"/>
    </source>
</evidence>
<gene>
    <name evidence="2" type="ORF">ALC62_05105</name>
</gene>
<organism evidence="2 3">
    <name type="scientific">Cyphomyrmex costatus</name>
    <dbReference type="NCBI Taxonomy" id="456900"/>
    <lineage>
        <taxon>Eukaryota</taxon>
        <taxon>Metazoa</taxon>
        <taxon>Ecdysozoa</taxon>
        <taxon>Arthropoda</taxon>
        <taxon>Hexapoda</taxon>
        <taxon>Insecta</taxon>
        <taxon>Pterygota</taxon>
        <taxon>Neoptera</taxon>
        <taxon>Endopterygota</taxon>
        <taxon>Hymenoptera</taxon>
        <taxon>Apocrita</taxon>
        <taxon>Aculeata</taxon>
        <taxon>Formicoidea</taxon>
        <taxon>Formicidae</taxon>
        <taxon>Myrmicinae</taxon>
        <taxon>Cyphomyrmex</taxon>
    </lineage>
</organism>
<name>A0A195CW07_9HYME</name>
<dbReference type="EMBL" id="KQ977279">
    <property type="protein sequence ID" value="KYN04339.1"/>
    <property type="molecule type" value="Genomic_DNA"/>
</dbReference>
<protein>
    <submittedName>
        <fullName evidence="2">Uncharacterized protein</fullName>
    </submittedName>
</protein>
<sequence>MTRTEKERQEGRPEPDSRLRSNKDGLLLYERDTKLCAGASRGPLGPTLHRLVRLILSGKQTSGSREFRCE</sequence>
<evidence type="ECO:0000313" key="2">
    <source>
        <dbReference type="EMBL" id="KYN04339.1"/>
    </source>
</evidence>
<proteinExistence type="predicted"/>
<evidence type="ECO:0000256" key="1">
    <source>
        <dbReference type="SAM" id="MobiDB-lite"/>
    </source>
</evidence>
<accession>A0A195CW07</accession>
<dbReference type="AlphaFoldDB" id="A0A195CW07"/>
<feature type="region of interest" description="Disordered" evidence="1">
    <location>
        <begin position="1"/>
        <end position="25"/>
    </location>
</feature>
<keyword evidence="3" id="KW-1185">Reference proteome</keyword>
<reference evidence="2 3" key="1">
    <citation type="submission" date="2016-03" db="EMBL/GenBank/DDBJ databases">
        <title>Cyphomyrmex costatus WGS genome.</title>
        <authorList>
            <person name="Nygaard S."/>
            <person name="Hu H."/>
            <person name="Boomsma J."/>
            <person name="Zhang G."/>
        </authorList>
    </citation>
    <scope>NUCLEOTIDE SEQUENCE [LARGE SCALE GENOMIC DNA]</scope>
    <source>
        <strain evidence="2">MS0001</strain>
        <tissue evidence="2">Whole body</tissue>
    </source>
</reference>
<dbReference type="Proteomes" id="UP000078542">
    <property type="component" value="Unassembled WGS sequence"/>
</dbReference>